<dbReference type="GO" id="GO:0022857">
    <property type="term" value="F:transmembrane transporter activity"/>
    <property type="evidence" value="ECO:0007669"/>
    <property type="project" value="InterPro"/>
</dbReference>
<protein>
    <submittedName>
        <fullName evidence="7">Sugar transporter</fullName>
    </submittedName>
</protein>
<accession>A0AAW1LTF2</accession>
<feature type="transmembrane region" description="Helical" evidence="5">
    <location>
        <begin position="482"/>
        <end position="505"/>
    </location>
</feature>
<dbReference type="InterPro" id="IPR005829">
    <property type="entry name" value="Sugar_transporter_CS"/>
</dbReference>
<dbReference type="InterPro" id="IPR020846">
    <property type="entry name" value="MFS_dom"/>
</dbReference>
<keyword evidence="7" id="KW-0762">Sugar transport</keyword>
<dbReference type="PANTHER" id="PTHR24064">
    <property type="entry name" value="SOLUTE CARRIER FAMILY 22 MEMBER"/>
    <property type="match status" value="1"/>
</dbReference>
<evidence type="ECO:0000256" key="1">
    <source>
        <dbReference type="ARBA" id="ARBA00004141"/>
    </source>
</evidence>
<feature type="transmembrane region" description="Helical" evidence="5">
    <location>
        <begin position="396"/>
        <end position="416"/>
    </location>
</feature>
<keyword evidence="2 5" id="KW-0812">Transmembrane</keyword>
<name>A0AAW1LTF2_POPJA</name>
<dbReference type="Pfam" id="PF00083">
    <property type="entry name" value="Sugar_tr"/>
    <property type="match status" value="1"/>
</dbReference>
<feature type="transmembrane region" description="Helical" evidence="5">
    <location>
        <begin position="193"/>
        <end position="217"/>
    </location>
</feature>
<dbReference type="Proteomes" id="UP001458880">
    <property type="component" value="Unassembled WGS sequence"/>
</dbReference>
<dbReference type="EMBL" id="JASPKY010000103">
    <property type="protein sequence ID" value="KAK9737211.1"/>
    <property type="molecule type" value="Genomic_DNA"/>
</dbReference>
<evidence type="ECO:0000256" key="2">
    <source>
        <dbReference type="ARBA" id="ARBA00022692"/>
    </source>
</evidence>
<evidence type="ECO:0000256" key="3">
    <source>
        <dbReference type="ARBA" id="ARBA00022989"/>
    </source>
</evidence>
<dbReference type="InterPro" id="IPR036259">
    <property type="entry name" value="MFS_trans_sf"/>
</dbReference>
<sequence length="535" mass="60258">MSSNEDPLADVLSELGHFGKYQCIVVLLLSVAVMFHAYPHNAFVFTARNIEYRCNITECYDPSDSFQPEWLPNAVPYRNKKPRTCERYAYIGYNTNSTETNCSEDDFDRGSIKNCDNFIYESSERTILIDYDLHCDSNLWKLTMVGTVNVIGQFIGLPITGILSDKYGRRTVLILGTLFCGIFGIARAFSKSYILFCILECLDAAALSGTYVCSFLLGVELVGPNKRVLAGTIIWCFYPIGVMATAGFAWLVNSWRFLIIILYLPLFTISFYYWIIPESVRWLLSQGRQEEAKAVLLKAAKINNRTLSEKSLEKMSKSVAKQINEPLMEIFQSKILVVRFFNASFCWITCVFLFYGMTLNSVALAGNSYVDFMLTSLVEIPAYIVIYFVVDKYGRIYCQCGSFLLTALSCFVFLFISDEQHGMQMLFYLLGKFGATAAFTICYIISSEIFPTPLRHSLMGACSMFGRIGAMVSPQMPLLATIWQPLPLILFASMSLVAGLLKLLFPETLNVKLPDTIKEAESIGRDPKKNSANIS</sequence>
<dbReference type="Gene3D" id="1.20.1250.20">
    <property type="entry name" value="MFS general substrate transporter like domains"/>
    <property type="match status" value="1"/>
</dbReference>
<feature type="transmembrane region" description="Helical" evidence="5">
    <location>
        <begin position="229"/>
        <end position="251"/>
    </location>
</feature>
<keyword evidence="8" id="KW-1185">Reference proteome</keyword>
<feature type="domain" description="Major facilitator superfamily (MFS) profile" evidence="6">
    <location>
        <begin position="94"/>
        <end position="510"/>
    </location>
</feature>
<feature type="transmembrane region" description="Helical" evidence="5">
    <location>
        <begin position="257"/>
        <end position="276"/>
    </location>
</feature>
<reference evidence="7 8" key="1">
    <citation type="journal article" date="2024" name="BMC Genomics">
        <title>De novo assembly and annotation of Popillia japonica's genome with initial clues to its potential as an invasive pest.</title>
        <authorList>
            <person name="Cucini C."/>
            <person name="Boschi S."/>
            <person name="Funari R."/>
            <person name="Cardaioli E."/>
            <person name="Iannotti N."/>
            <person name="Marturano G."/>
            <person name="Paoli F."/>
            <person name="Bruttini M."/>
            <person name="Carapelli A."/>
            <person name="Frati F."/>
            <person name="Nardi F."/>
        </authorList>
    </citation>
    <scope>NUCLEOTIDE SEQUENCE [LARGE SCALE GENOMIC DNA]</scope>
    <source>
        <strain evidence="7">DMR45628</strain>
    </source>
</reference>
<evidence type="ECO:0000313" key="7">
    <source>
        <dbReference type="EMBL" id="KAK9737211.1"/>
    </source>
</evidence>
<dbReference type="CDD" id="cd17317">
    <property type="entry name" value="MFS_SLC22"/>
    <property type="match status" value="1"/>
</dbReference>
<evidence type="ECO:0000256" key="4">
    <source>
        <dbReference type="ARBA" id="ARBA00023136"/>
    </source>
</evidence>
<comment type="caution">
    <text evidence="7">The sequence shown here is derived from an EMBL/GenBank/DDBJ whole genome shotgun (WGS) entry which is preliminary data.</text>
</comment>
<gene>
    <name evidence="7" type="ORF">QE152_g10874</name>
</gene>
<feature type="transmembrane region" description="Helical" evidence="5">
    <location>
        <begin position="171"/>
        <end position="187"/>
    </location>
</feature>
<evidence type="ECO:0000259" key="6">
    <source>
        <dbReference type="PROSITE" id="PS50850"/>
    </source>
</evidence>
<dbReference type="GO" id="GO:0016020">
    <property type="term" value="C:membrane"/>
    <property type="evidence" value="ECO:0007669"/>
    <property type="project" value="UniProtKB-SubCell"/>
</dbReference>
<feature type="transmembrane region" description="Helical" evidence="5">
    <location>
        <begin position="457"/>
        <end position="476"/>
    </location>
</feature>
<keyword evidence="4 5" id="KW-0472">Membrane</keyword>
<evidence type="ECO:0000256" key="5">
    <source>
        <dbReference type="SAM" id="Phobius"/>
    </source>
</evidence>
<feature type="transmembrane region" description="Helical" evidence="5">
    <location>
        <begin position="369"/>
        <end position="389"/>
    </location>
</feature>
<feature type="transmembrane region" description="Helical" evidence="5">
    <location>
        <begin position="336"/>
        <end position="357"/>
    </location>
</feature>
<evidence type="ECO:0000313" key="8">
    <source>
        <dbReference type="Proteomes" id="UP001458880"/>
    </source>
</evidence>
<keyword evidence="7" id="KW-0813">Transport</keyword>
<dbReference type="PROSITE" id="PS50850">
    <property type="entry name" value="MFS"/>
    <property type="match status" value="1"/>
</dbReference>
<dbReference type="SUPFAM" id="SSF103473">
    <property type="entry name" value="MFS general substrate transporter"/>
    <property type="match status" value="1"/>
</dbReference>
<comment type="subcellular location">
    <subcellularLocation>
        <location evidence="1">Membrane</location>
        <topology evidence="1">Multi-pass membrane protein</topology>
    </subcellularLocation>
</comment>
<dbReference type="InterPro" id="IPR005828">
    <property type="entry name" value="MFS_sugar_transport-like"/>
</dbReference>
<keyword evidence="3 5" id="KW-1133">Transmembrane helix</keyword>
<dbReference type="PROSITE" id="PS00216">
    <property type="entry name" value="SUGAR_TRANSPORT_1"/>
    <property type="match status" value="1"/>
</dbReference>
<organism evidence="7 8">
    <name type="scientific">Popillia japonica</name>
    <name type="common">Japanese beetle</name>
    <dbReference type="NCBI Taxonomy" id="7064"/>
    <lineage>
        <taxon>Eukaryota</taxon>
        <taxon>Metazoa</taxon>
        <taxon>Ecdysozoa</taxon>
        <taxon>Arthropoda</taxon>
        <taxon>Hexapoda</taxon>
        <taxon>Insecta</taxon>
        <taxon>Pterygota</taxon>
        <taxon>Neoptera</taxon>
        <taxon>Endopterygota</taxon>
        <taxon>Coleoptera</taxon>
        <taxon>Polyphaga</taxon>
        <taxon>Scarabaeiformia</taxon>
        <taxon>Scarabaeidae</taxon>
        <taxon>Rutelinae</taxon>
        <taxon>Popillia</taxon>
    </lineage>
</organism>
<feature type="transmembrane region" description="Helical" evidence="5">
    <location>
        <begin position="422"/>
        <end position="445"/>
    </location>
</feature>
<proteinExistence type="predicted"/>
<feature type="transmembrane region" description="Helical" evidence="5">
    <location>
        <begin position="18"/>
        <end position="38"/>
    </location>
</feature>
<dbReference type="AlphaFoldDB" id="A0AAW1LTF2"/>